<evidence type="ECO:0000256" key="3">
    <source>
        <dbReference type="ARBA" id="ARBA00023002"/>
    </source>
</evidence>
<dbReference type="Gene3D" id="3.40.30.10">
    <property type="entry name" value="Glutaredoxin"/>
    <property type="match status" value="1"/>
</dbReference>
<dbReference type="InterPro" id="IPR036249">
    <property type="entry name" value="Thioredoxin-like_sf"/>
</dbReference>
<evidence type="ECO:0000313" key="8">
    <source>
        <dbReference type="Proteomes" id="UP000182360"/>
    </source>
</evidence>
<comment type="similarity">
    <text evidence="1 5">Belongs to the glutathione peroxidase family.</text>
</comment>
<evidence type="ECO:0000256" key="2">
    <source>
        <dbReference type="ARBA" id="ARBA00022559"/>
    </source>
</evidence>
<dbReference type="EMBL" id="FOFU01000002">
    <property type="protein sequence ID" value="SEQ07874.1"/>
    <property type="molecule type" value="Genomic_DNA"/>
</dbReference>
<dbReference type="InterPro" id="IPR000889">
    <property type="entry name" value="Glutathione_peroxidase"/>
</dbReference>
<proteinExistence type="inferred from homology"/>
<dbReference type="Proteomes" id="UP000182360">
    <property type="component" value="Unassembled WGS sequence"/>
</dbReference>
<evidence type="ECO:0000256" key="4">
    <source>
        <dbReference type="PIRSR" id="PIRSR000303-1"/>
    </source>
</evidence>
<sequence>MTIYDFIVQDKDGKKVSLSEYKGKTVLIINTATTCGFTPQYANLQDLYSRYQDKGFVILDFPCDQFGHQAPGSDNEIHQFCTSRFGIKFPMFHKIEVNGENEEPLFKYLKSQKGFKGFDMNNTLAKAIAFQLKLKDPDYEKNADIKWNFTKFLIDKTGTVVERYEPTASMEKLEDDIKQIL</sequence>
<evidence type="ECO:0000256" key="1">
    <source>
        <dbReference type="ARBA" id="ARBA00006926"/>
    </source>
</evidence>
<dbReference type="PROSITE" id="PS51355">
    <property type="entry name" value="GLUTATHIONE_PEROXID_3"/>
    <property type="match status" value="1"/>
</dbReference>
<dbReference type="PRINTS" id="PR01011">
    <property type="entry name" value="GLUTPROXDASE"/>
</dbReference>
<feature type="active site" evidence="4">
    <location>
        <position position="35"/>
    </location>
</feature>
<protein>
    <recommendedName>
        <fullName evidence="5">Glutathione peroxidase</fullName>
    </recommendedName>
</protein>
<keyword evidence="3 5" id="KW-0560">Oxidoreductase</keyword>
<dbReference type="PROSITE" id="PS00460">
    <property type="entry name" value="GLUTATHIONE_PEROXID_1"/>
    <property type="match status" value="1"/>
</dbReference>
<dbReference type="GO" id="GO:0004601">
    <property type="term" value="F:peroxidase activity"/>
    <property type="evidence" value="ECO:0007669"/>
    <property type="project" value="UniProtKB-KW"/>
</dbReference>
<dbReference type="FunFam" id="3.40.30.10:FF:000010">
    <property type="entry name" value="Glutathione peroxidase"/>
    <property type="match status" value="1"/>
</dbReference>
<dbReference type="OrthoDB" id="9809733at2"/>
<dbReference type="PIRSF" id="PIRSF000303">
    <property type="entry name" value="Glutathion_perox"/>
    <property type="match status" value="1"/>
</dbReference>
<dbReference type="Pfam" id="PF00255">
    <property type="entry name" value="GSHPx"/>
    <property type="match status" value="1"/>
</dbReference>
<dbReference type="RefSeq" id="WP_074641598.1">
    <property type="nucleotide sequence ID" value="NZ_AP025286.1"/>
</dbReference>
<dbReference type="SUPFAM" id="SSF52833">
    <property type="entry name" value="Thioredoxin-like"/>
    <property type="match status" value="1"/>
</dbReference>
<keyword evidence="8" id="KW-1185">Reference proteome</keyword>
<dbReference type="InterPro" id="IPR029759">
    <property type="entry name" value="GPX_AS"/>
</dbReference>
<accession>A0A1H9D363</accession>
<dbReference type="PANTHER" id="PTHR11592:SF78">
    <property type="entry name" value="GLUTATHIONE PEROXIDASE"/>
    <property type="match status" value="1"/>
</dbReference>
<dbReference type="CDD" id="cd00340">
    <property type="entry name" value="GSH_Peroxidase"/>
    <property type="match status" value="1"/>
</dbReference>
<dbReference type="GO" id="GO:0034599">
    <property type="term" value="P:cellular response to oxidative stress"/>
    <property type="evidence" value="ECO:0007669"/>
    <property type="project" value="TreeGrafter"/>
</dbReference>
<evidence type="ECO:0000313" key="7">
    <source>
        <dbReference type="EMBL" id="SEQ07874.1"/>
    </source>
</evidence>
<dbReference type="PROSITE" id="PS51352">
    <property type="entry name" value="THIOREDOXIN_2"/>
    <property type="match status" value="1"/>
</dbReference>
<keyword evidence="2 5" id="KW-0575">Peroxidase</keyword>
<dbReference type="PANTHER" id="PTHR11592">
    <property type="entry name" value="GLUTATHIONE PEROXIDASE"/>
    <property type="match status" value="1"/>
</dbReference>
<reference evidence="7 8" key="1">
    <citation type="submission" date="2016-10" db="EMBL/GenBank/DDBJ databases">
        <authorList>
            <person name="de Groot N.N."/>
        </authorList>
    </citation>
    <scope>NUCLEOTIDE SEQUENCE [LARGE SCALE GENOMIC DNA]</scope>
    <source>
        <strain evidence="7 8">B25</strain>
    </source>
</reference>
<dbReference type="InterPro" id="IPR013766">
    <property type="entry name" value="Thioredoxin_domain"/>
</dbReference>
<dbReference type="AlphaFoldDB" id="A0A1H9D363"/>
<gene>
    <name evidence="7" type="ORF">SAMN04487977_102416</name>
</gene>
<feature type="domain" description="Thioredoxin" evidence="6">
    <location>
        <begin position="1"/>
        <end position="181"/>
    </location>
</feature>
<evidence type="ECO:0000256" key="5">
    <source>
        <dbReference type="RuleBase" id="RU000499"/>
    </source>
</evidence>
<organism evidence="7 8">
    <name type="scientific">Treponema bryantii</name>
    <dbReference type="NCBI Taxonomy" id="163"/>
    <lineage>
        <taxon>Bacteria</taxon>
        <taxon>Pseudomonadati</taxon>
        <taxon>Spirochaetota</taxon>
        <taxon>Spirochaetia</taxon>
        <taxon>Spirochaetales</taxon>
        <taxon>Treponemataceae</taxon>
        <taxon>Treponema</taxon>
    </lineage>
</organism>
<name>A0A1H9D363_9SPIR</name>
<evidence type="ECO:0000259" key="6">
    <source>
        <dbReference type="PROSITE" id="PS51352"/>
    </source>
</evidence>